<dbReference type="EMBL" id="JAGPXC010000002">
    <property type="protein sequence ID" value="KAH6657638.1"/>
    <property type="molecule type" value="Genomic_DNA"/>
</dbReference>
<dbReference type="AlphaFoldDB" id="A0A9P8USW5"/>
<dbReference type="PANTHER" id="PTHR42791:SF2">
    <property type="entry name" value="N-ACETYLTRANSFERASE DOMAIN-CONTAINING PROTEIN"/>
    <property type="match status" value="1"/>
</dbReference>
<dbReference type="Pfam" id="PF08445">
    <property type="entry name" value="FR47"/>
    <property type="match status" value="1"/>
</dbReference>
<dbReference type="InterPro" id="IPR016181">
    <property type="entry name" value="Acyl_CoA_acyltransferase"/>
</dbReference>
<dbReference type="InterPro" id="IPR000182">
    <property type="entry name" value="GNAT_dom"/>
</dbReference>
<proteinExistence type="predicted"/>
<dbReference type="SUPFAM" id="SSF55729">
    <property type="entry name" value="Acyl-CoA N-acyltransferases (Nat)"/>
    <property type="match status" value="1"/>
</dbReference>
<accession>A0A9P8USW5</accession>
<dbReference type="InterPro" id="IPR052523">
    <property type="entry name" value="Trichothecene_AcTrans"/>
</dbReference>
<dbReference type="RefSeq" id="XP_045961872.1">
    <property type="nucleotide sequence ID" value="XM_046102119.1"/>
</dbReference>
<dbReference type="InterPro" id="IPR013653">
    <property type="entry name" value="GCN5-like_dom"/>
</dbReference>
<sequence length="200" mass="22540">MDGTADMSKREENMAKWFTQAIKDPAARVLVVRDENSGYIISYAQWELPKDKNEVPSALPETEEEKAKIRENRAARVRSGQNGPLLQEWWSNLDVLQTTFGTEPLYYLNALKTIPSHRGKGLASQLVRRLIDEADEKGMRVGLYTNGDGKAKLLYERLGFVEAGRFEIKLGDFGGEGRHLELSMIRNPTTEGGNEVKNVK</sequence>
<reference evidence="2" key="1">
    <citation type="journal article" date="2021" name="Nat. Commun.">
        <title>Genetic determinants of endophytism in the Arabidopsis root mycobiome.</title>
        <authorList>
            <person name="Mesny F."/>
            <person name="Miyauchi S."/>
            <person name="Thiergart T."/>
            <person name="Pickel B."/>
            <person name="Atanasova L."/>
            <person name="Karlsson M."/>
            <person name="Huettel B."/>
            <person name="Barry K.W."/>
            <person name="Haridas S."/>
            <person name="Chen C."/>
            <person name="Bauer D."/>
            <person name="Andreopoulos W."/>
            <person name="Pangilinan J."/>
            <person name="LaButti K."/>
            <person name="Riley R."/>
            <person name="Lipzen A."/>
            <person name="Clum A."/>
            <person name="Drula E."/>
            <person name="Henrissat B."/>
            <person name="Kohler A."/>
            <person name="Grigoriev I.V."/>
            <person name="Martin F.M."/>
            <person name="Hacquard S."/>
        </authorList>
    </citation>
    <scope>NUCLEOTIDE SEQUENCE</scope>
    <source>
        <strain evidence="2">MPI-SDFR-AT-0073</strain>
    </source>
</reference>
<dbReference type="GeneID" id="70131011"/>
<dbReference type="Gene3D" id="3.40.630.30">
    <property type="match status" value="1"/>
</dbReference>
<feature type="domain" description="N-acetyltransferase" evidence="1">
    <location>
        <begin position="39"/>
        <end position="189"/>
    </location>
</feature>
<name>A0A9P8USW5_9PEZI</name>
<gene>
    <name evidence="2" type="ORF">BKA67DRAFT_555858</name>
</gene>
<dbReference type="PANTHER" id="PTHR42791">
    <property type="entry name" value="GNAT FAMILY ACETYLTRANSFERASE"/>
    <property type="match status" value="1"/>
</dbReference>
<evidence type="ECO:0000313" key="2">
    <source>
        <dbReference type="EMBL" id="KAH6657638.1"/>
    </source>
</evidence>
<dbReference type="CDD" id="cd04301">
    <property type="entry name" value="NAT_SF"/>
    <property type="match status" value="1"/>
</dbReference>
<dbReference type="PROSITE" id="PS51186">
    <property type="entry name" value="GNAT"/>
    <property type="match status" value="1"/>
</dbReference>
<dbReference type="Proteomes" id="UP000758603">
    <property type="component" value="Unassembled WGS sequence"/>
</dbReference>
<comment type="caution">
    <text evidence="2">The sequence shown here is derived from an EMBL/GenBank/DDBJ whole genome shotgun (WGS) entry which is preliminary data.</text>
</comment>
<evidence type="ECO:0000313" key="3">
    <source>
        <dbReference type="Proteomes" id="UP000758603"/>
    </source>
</evidence>
<protein>
    <recommendedName>
        <fullName evidence="1">N-acetyltransferase domain-containing protein</fullName>
    </recommendedName>
</protein>
<organism evidence="2 3">
    <name type="scientific">Truncatella angustata</name>
    <dbReference type="NCBI Taxonomy" id="152316"/>
    <lineage>
        <taxon>Eukaryota</taxon>
        <taxon>Fungi</taxon>
        <taxon>Dikarya</taxon>
        <taxon>Ascomycota</taxon>
        <taxon>Pezizomycotina</taxon>
        <taxon>Sordariomycetes</taxon>
        <taxon>Xylariomycetidae</taxon>
        <taxon>Amphisphaeriales</taxon>
        <taxon>Sporocadaceae</taxon>
        <taxon>Truncatella</taxon>
    </lineage>
</organism>
<evidence type="ECO:0000259" key="1">
    <source>
        <dbReference type="PROSITE" id="PS51186"/>
    </source>
</evidence>
<keyword evidence="3" id="KW-1185">Reference proteome</keyword>
<dbReference type="GO" id="GO:0016747">
    <property type="term" value="F:acyltransferase activity, transferring groups other than amino-acyl groups"/>
    <property type="evidence" value="ECO:0007669"/>
    <property type="project" value="InterPro"/>
</dbReference>
<dbReference type="OrthoDB" id="410198at2759"/>